<evidence type="ECO:0008006" key="4">
    <source>
        <dbReference type="Google" id="ProtNLM"/>
    </source>
</evidence>
<keyword evidence="1" id="KW-0812">Transmembrane</keyword>
<evidence type="ECO:0000313" key="2">
    <source>
        <dbReference type="EMBL" id="MBB5717501.1"/>
    </source>
</evidence>
<accession>A0A840YUZ4</accession>
<dbReference type="Proteomes" id="UP000554342">
    <property type="component" value="Unassembled WGS sequence"/>
</dbReference>
<name>A0A840YUZ4_9SPHN</name>
<keyword evidence="1" id="KW-0472">Membrane</keyword>
<feature type="transmembrane region" description="Helical" evidence="1">
    <location>
        <begin position="12"/>
        <end position="28"/>
    </location>
</feature>
<proteinExistence type="predicted"/>
<gene>
    <name evidence="2" type="ORF">FHR23_000408</name>
</gene>
<keyword evidence="3" id="KW-1185">Reference proteome</keyword>
<sequence>MRPQSIVRFEIFYWLSFVVSIAETALAWNDTKAQMAAANPVALQFFPAMMVAGIAISLIITAVLWYFAARKASNVARWIVAIFYGIGLVFWLISLVGGKLPVGIPGVLQVVGIVLQTLAVIMLFRPDAKAWFEKTPTEAETTETFE</sequence>
<feature type="transmembrane region" description="Helical" evidence="1">
    <location>
        <begin position="75"/>
        <end position="96"/>
    </location>
</feature>
<evidence type="ECO:0000313" key="3">
    <source>
        <dbReference type="Proteomes" id="UP000554342"/>
    </source>
</evidence>
<keyword evidence="1" id="KW-1133">Transmembrane helix</keyword>
<dbReference type="RefSeq" id="WP_184001257.1">
    <property type="nucleotide sequence ID" value="NZ_BAABIF010000004.1"/>
</dbReference>
<evidence type="ECO:0000256" key="1">
    <source>
        <dbReference type="SAM" id="Phobius"/>
    </source>
</evidence>
<feature type="transmembrane region" description="Helical" evidence="1">
    <location>
        <begin position="102"/>
        <end position="124"/>
    </location>
</feature>
<protein>
    <recommendedName>
        <fullName evidence="4">DUF2127 domain-containing protein</fullName>
    </recommendedName>
</protein>
<comment type="caution">
    <text evidence="2">The sequence shown here is derived from an EMBL/GenBank/DDBJ whole genome shotgun (WGS) entry which is preliminary data.</text>
</comment>
<dbReference type="EMBL" id="JACIJI010000001">
    <property type="protein sequence ID" value="MBB5717501.1"/>
    <property type="molecule type" value="Genomic_DNA"/>
</dbReference>
<organism evidence="2 3">
    <name type="scientific">Stakelama sediminis</name>
    <dbReference type="NCBI Taxonomy" id="463200"/>
    <lineage>
        <taxon>Bacteria</taxon>
        <taxon>Pseudomonadati</taxon>
        <taxon>Pseudomonadota</taxon>
        <taxon>Alphaproteobacteria</taxon>
        <taxon>Sphingomonadales</taxon>
        <taxon>Sphingomonadaceae</taxon>
        <taxon>Stakelama</taxon>
    </lineage>
</organism>
<reference evidence="2 3" key="1">
    <citation type="submission" date="2020-08" db="EMBL/GenBank/DDBJ databases">
        <title>Genomic Encyclopedia of Type Strains, Phase IV (KMG-IV): sequencing the most valuable type-strain genomes for metagenomic binning, comparative biology and taxonomic classification.</title>
        <authorList>
            <person name="Goeker M."/>
        </authorList>
    </citation>
    <scope>NUCLEOTIDE SEQUENCE [LARGE SCALE GENOMIC DNA]</scope>
    <source>
        <strain evidence="2 3">DSM 27203</strain>
    </source>
</reference>
<dbReference type="AlphaFoldDB" id="A0A840YUZ4"/>
<feature type="transmembrane region" description="Helical" evidence="1">
    <location>
        <begin position="48"/>
        <end position="68"/>
    </location>
</feature>